<dbReference type="RefSeq" id="WP_142832390.1">
    <property type="nucleotide sequence ID" value="NZ_CP117269.1"/>
</dbReference>
<protein>
    <submittedName>
        <fullName evidence="1">Uncharacterized protein</fullName>
    </submittedName>
</protein>
<dbReference type="Proteomes" id="UP000318939">
    <property type="component" value="Plasmid pTi6.2"/>
</dbReference>
<keyword evidence="2" id="KW-1185">Reference proteome</keyword>
<sequence length="163" mass="18560">MTQQSEIEHRSPILVFLTKRAADVVISQLEKHGYTAVAVYTVPALFDALRSGTYTLAVTTRPGIATVRNIKLIPVLNLEVFFYDGHIDQTDSTAWPRRFDGNAFMERLRILNVPRLTRGFSKYDNPSSEHCQKVGLFSTLLNASISFYNNRLPAMRVVKNERR</sequence>
<evidence type="ECO:0000313" key="2">
    <source>
        <dbReference type="Proteomes" id="UP000318939"/>
    </source>
</evidence>
<gene>
    <name evidence="1" type="ORF">PR018_25435</name>
</gene>
<accession>A0ABY8IT82</accession>
<geneLocation type="plasmid" evidence="1 2">
    <name>pTi6.2</name>
</geneLocation>
<name>A0ABY8IT82_9HYPH</name>
<reference evidence="1" key="1">
    <citation type="journal article" date="2019" name="Phytopathology">
        <title>A Novel Group of Rhizobium tumorigenes-Like Agrobacteria Associated with Crown Gall Disease of Rhododendron and Blueberry.</title>
        <authorList>
            <person name="Kuzmanovic N."/>
            <person name="Behrens P."/>
            <person name="Idczak E."/>
            <person name="Wagner S."/>
            <person name="Gotz M."/>
            <person name="Sproer C."/>
            <person name="Bunk B."/>
            <person name="Overmann J."/>
            <person name="Smalla K."/>
        </authorList>
    </citation>
    <scope>NUCLEOTIDE SEQUENCE</scope>
    <source>
        <strain evidence="1">Rho-6.2</strain>
    </source>
</reference>
<keyword evidence="1" id="KW-0614">Plasmid</keyword>
<proteinExistence type="predicted"/>
<reference evidence="1" key="2">
    <citation type="journal article" date="2023" name="MicrobiologyOpen">
        <title>Genomics of the tumorigenes clade of the family Rhizobiaceae and description of Rhizobium rhododendri sp. nov.</title>
        <authorList>
            <person name="Kuzmanovic N."/>
            <person name="diCenzo G.C."/>
            <person name="Bunk B."/>
            <person name="Sproeer C."/>
            <person name="Fruehling A."/>
            <person name="Neumann-Schaal M."/>
            <person name="Overmann J."/>
            <person name="Smalla K."/>
        </authorList>
    </citation>
    <scope>NUCLEOTIDE SEQUENCE</scope>
    <source>
        <strain evidence="1">Rho-6.2</strain>
        <plasmid evidence="1">pTi6.2</plasmid>
    </source>
</reference>
<dbReference type="EMBL" id="CP117269">
    <property type="protein sequence ID" value="WFS26362.1"/>
    <property type="molecule type" value="Genomic_DNA"/>
</dbReference>
<evidence type="ECO:0000313" key="1">
    <source>
        <dbReference type="EMBL" id="WFS26362.1"/>
    </source>
</evidence>
<organism evidence="1 2">
    <name type="scientific">Rhizobium rhododendri</name>
    <dbReference type="NCBI Taxonomy" id="2506430"/>
    <lineage>
        <taxon>Bacteria</taxon>
        <taxon>Pseudomonadati</taxon>
        <taxon>Pseudomonadota</taxon>
        <taxon>Alphaproteobacteria</taxon>
        <taxon>Hyphomicrobiales</taxon>
        <taxon>Rhizobiaceae</taxon>
        <taxon>Rhizobium/Agrobacterium group</taxon>
        <taxon>Rhizobium</taxon>
    </lineage>
</organism>